<sequence length="601" mass="62415">MAPVAARAPGSERMMHAFPAPSARLALQAHGRAHASPGAVTRAVANAAGRLARAPAAAAPLRAQPASDAACGRPAAGPRPPPPTDLTGVRPWELAVAAQWVAVGQYLDSTSTDRTRHDFMNAEFKDIKGPGPGGPGVGGGGDCARKDRPEFKDIKGASNSQGGLVLEVQMSRYKNRLRKGCWVEVGLPDGRRMEASCTMAEGKVGQLGQLHWIIDGTAREEKVQPSEVADVHTVSSIEVLEEGGNRSGTQTVNQLLSKVLSSTASLQGYPLVHGIFGGGSLAACAVQRALAARCRVQVERRPDALQGVLTGYDLQRSRLDQQITQMYGDSSSSDRVYNIDSFQGREDEVVIVSLVRVKALGFMADDRRVNVMLTRCTRQLVIVGSLKMALRNPSTLIGRIAAYCHTHRMVEAPPPLDAWSRGRSQGSGPMTASDHSSLPSGRGAASPSSGPNASTTRCASAPGGSCARAQAHSSAASTSASAGSSPHDSAASRSASNSRGTARPAAEKPNAMFARSATPQSGAASVPGPVAPAPPEPALPHSRQPITTSSRARWKPCTCRIDFLFSAEPSPSSTCVATILRLGGGAPPPSLSAPATATALG</sequence>
<keyword evidence="1" id="KW-0547">Nucleotide-binding</keyword>
<reference evidence="7 8" key="1">
    <citation type="journal article" date="2017" name="Mol. Biol. Evol.">
        <title>The 4-celled Tetrabaena socialis nuclear genome reveals the essential components for genetic control of cell number at the origin of multicellularity in the volvocine lineage.</title>
        <authorList>
            <person name="Featherston J."/>
            <person name="Arakaki Y."/>
            <person name="Hanschen E.R."/>
            <person name="Ferris P.J."/>
            <person name="Michod R.E."/>
            <person name="Olson B.J.S.C."/>
            <person name="Nozaki H."/>
            <person name="Durand P.M."/>
        </authorList>
    </citation>
    <scope>NUCLEOTIDE SEQUENCE [LARGE SCALE GENOMIC DNA]</scope>
    <source>
        <strain evidence="7 8">NIES-571</strain>
    </source>
</reference>
<keyword evidence="8" id="KW-1185">Reference proteome</keyword>
<dbReference type="Gene3D" id="3.40.50.300">
    <property type="entry name" value="P-loop containing nucleotide triphosphate hydrolases"/>
    <property type="match status" value="1"/>
</dbReference>
<dbReference type="CDD" id="cd18808">
    <property type="entry name" value="SF1_C_Upf1"/>
    <property type="match status" value="1"/>
</dbReference>
<evidence type="ECO:0000259" key="6">
    <source>
        <dbReference type="Pfam" id="PF13087"/>
    </source>
</evidence>
<feature type="compositionally biased region" description="Pro residues" evidence="5">
    <location>
        <begin position="529"/>
        <end position="538"/>
    </location>
</feature>
<evidence type="ECO:0000256" key="2">
    <source>
        <dbReference type="ARBA" id="ARBA00022801"/>
    </source>
</evidence>
<keyword evidence="3" id="KW-0347">Helicase</keyword>
<evidence type="ECO:0000313" key="8">
    <source>
        <dbReference type="Proteomes" id="UP000236333"/>
    </source>
</evidence>
<comment type="caution">
    <text evidence="7">The sequence shown here is derived from an EMBL/GenBank/DDBJ whole genome shotgun (WGS) entry which is preliminary data.</text>
</comment>
<dbReference type="GO" id="GO:0005524">
    <property type="term" value="F:ATP binding"/>
    <property type="evidence" value="ECO:0007669"/>
    <property type="project" value="UniProtKB-KW"/>
</dbReference>
<accession>A0A2J7ZYC6</accession>
<feature type="compositionally biased region" description="Polar residues" evidence="5">
    <location>
        <begin position="422"/>
        <end position="435"/>
    </location>
</feature>
<keyword evidence="2" id="KW-0378">Hydrolase</keyword>
<feature type="compositionally biased region" description="Low complexity" evidence="5">
    <location>
        <begin position="436"/>
        <end position="454"/>
    </location>
</feature>
<evidence type="ECO:0000256" key="4">
    <source>
        <dbReference type="ARBA" id="ARBA00022840"/>
    </source>
</evidence>
<dbReference type="OrthoDB" id="6513042at2759"/>
<dbReference type="InterPro" id="IPR027417">
    <property type="entry name" value="P-loop_NTPase"/>
</dbReference>
<keyword evidence="4" id="KW-0067">ATP-binding</keyword>
<evidence type="ECO:0000313" key="7">
    <source>
        <dbReference type="EMBL" id="PNH05271.1"/>
    </source>
</evidence>
<dbReference type="GO" id="GO:0043139">
    <property type="term" value="F:5'-3' DNA helicase activity"/>
    <property type="evidence" value="ECO:0007669"/>
    <property type="project" value="TreeGrafter"/>
</dbReference>
<feature type="region of interest" description="Disordered" evidence="5">
    <location>
        <begin position="58"/>
        <end position="88"/>
    </location>
</feature>
<dbReference type="InterPro" id="IPR047187">
    <property type="entry name" value="SF1_C_Upf1"/>
</dbReference>
<dbReference type="EMBL" id="PGGS01000318">
    <property type="protein sequence ID" value="PNH05271.1"/>
    <property type="molecule type" value="Genomic_DNA"/>
</dbReference>
<dbReference type="PANTHER" id="PTHR43788:SF8">
    <property type="entry name" value="DNA-BINDING PROTEIN SMUBP-2"/>
    <property type="match status" value="1"/>
</dbReference>
<feature type="region of interest" description="Disordered" evidence="5">
    <location>
        <begin position="414"/>
        <end position="551"/>
    </location>
</feature>
<organism evidence="7 8">
    <name type="scientific">Tetrabaena socialis</name>
    <dbReference type="NCBI Taxonomy" id="47790"/>
    <lineage>
        <taxon>Eukaryota</taxon>
        <taxon>Viridiplantae</taxon>
        <taxon>Chlorophyta</taxon>
        <taxon>core chlorophytes</taxon>
        <taxon>Chlorophyceae</taxon>
        <taxon>CS clade</taxon>
        <taxon>Chlamydomonadales</taxon>
        <taxon>Tetrabaenaceae</taxon>
        <taxon>Tetrabaena</taxon>
    </lineage>
</organism>
<gene>
    <name evidence="7" type="ORF">TSOC_008458</name>
</gene>
<feature type="region of interest" description="Disordered" evidence="5">
    <location>
        <begin position="124"/>
        <end position="146"/>
    </location>
</feature>
<dbReference type="PANTHER" id="PTHR43788">
    <property type="entry name" value="DNA2/NAM7 HELICASE FAMILY MEMBER"/>
    <property type="match status" value="1"/>
</dbReference>
<feature type="compositionally biased region" description="Low complexity" evidence="5">
    <location>
        <begin position="465"/>
        <end position="503"/>
    </location>
</feature>
<feature type="compositionally biased region" description="Low complexity" evidence="5">
    <location>
        <begin position="58"/>
        <end position="76"/>
    </location>
</feature>
<protein>
    <recommendedName>
        <fullName evidence="6">DNA2/NAM7 helicase-like C-terminal domain-containing protein</fullName>
    </recommendedName>
</protein>
<evidence type="ECO:0000256" key="1">
    <source>
        <dbReference type="ARBA" id="ARBA00022741"/>
    </source>
</evidence>
<dbReference type="SUPFAM" id="SSF52540">
    <property type="entry name" value="P-loop containing nucleoside triphosphate hydrolases"/>
    <property type="match status" value="1"/>
</dbReference>
<dbReference type="Pfam" id="PF13087">
    <property type="entry name" value="AAA_12"/>
    <property type="match status" value="1"/>
</dbReference>
<dbReference type="Proteomes" id="UP000236333">
    <property type="component" value="Unassembled WGS sequence"/>
</dbReference>
<dbReference type="AlphaFoldDB" id="A0A2J7ZYC6"/>
<dbReference type="GO" id="GO:0016787">
    <property type="term" value="F:hydrolase activity"/>
    <property type="evidence" value="ECO:0007669"/>
    <property type="project" value="UniProtKB-KW"/>
</dbReference>
<dbReference type="InterPro" id="IPR050534">
    <property type="entry name" value="Coronavir_polyprotein_1ab"/>
</dbReference>
<evidence type="ECO:0000256" key="3">
    <source>
        <dbReference type="ARBA" id="ARBA00022806"/>
    </source>
</evidence>
<feature type="compositionally biased region" description="Gly residues" evidence="5">
    <location>
        <begin position="130"/>
        <end position="142"/>
    </location>
</feature>
<evidence type="ECO:0000256" key="5">
    <source>
        <dbReference type="SAM" id="MobiDB-lite"/>
    </source>
</evidence>
<dbReference type="InterPro" id="IPR041679">
    <property type="entry name" value="DNA2/NAM7-like_C"/>
</dbReference>
<name>A0A2J7ZYC6_9CHLO</name>
<feature type="domain" description="DNA2/NAM7 helicase-like C-terminal" evidence="6">
    <location>
        <begin position="307"/>
        <end position="385"/>
    </location>
</feature>
<proteinExistence type="predicted"/>